<dbReference type="Pfam" id="PF13185">
    <property type="entry name" value="GAF_2"/>
    <property type="match status" value="1"/>
</dbReference>
<dbReference type="PROSITE" id="PS01320">
    <property type="entry name" value="UPF0067"/>
    <property type="match status" value="1"/>
</dbReference>
<dbReference type="FunFam" id="3.30.450.40:FF:000008">
    <property type="entry name" value="GAF domain-containing proteins"/>
    <property type="match status" value="1"/>
</dbReference>
<dbReference type="InterPro" id="IPR000614">
    <property type="entry name" value="FRMsr_CS"/>
</dbReference>
<dbReference type="OrthoDB" id="9796252at2"/>
<name>A0A2P7QG62_9SPHN</name>
<dbReference type="PANTHER" id="PTHR21021:SF15">
    <property type="entry name" value="FREE METHIONINE-R-SULFOXIDE REDUCTASE"/>
    <property type="match status" value="1"/>
</dbReference>
<dbReference type="GO" id="GO:0005829">
    <property type="term" value="C:cytosol"/>
    <property type="evidence" value="ECO:0007669"/>
    <property type="project" value="TreeGrafter"/>
</dbReference>
<sequence length="169" mass="18111">MYDFKIETENKAELYRQLNQAADSLTDGEPDAIANMANIAALLWESLPDLNWAGFYRNVGGELVLGPFQGRAACIRIPFGKGVCGTAASTLEAQCVEDVHAFPGHIACDAASASELVVPVVHEGELIGVIDLDSPRTARFDSEDVAGCLALARILAPRLASVEKQDPKR</sequence>
<dbReference type="SUPFAM" id="SSF55781">
    <property type="entry name" value="GAF domain-like"/>
    <property type="match status" value="1"/>
</dbReference>
<dbReference type="InterPro" id="IPR029016">
    <property type="entry name" value="GAF-like_dom_sf"/>
</dbReference>
<keyword evidence="4" id="KW-1185">Reference proteome</keyword>
<dbReference type="EMBL" id="PXYI01000011">
    <property type="protein sequence ID" value="PSJ36930.1"/>
    <property type="molecule type" value="Genomic_DNA"/>
</dbReference>
<dbReference type="InterPro" id="IPR003018">
    <property type="entry name" value="GAF"/>
</dbReference>
<proteinExistence type="inferred from homology"/>
<dbReference type="SMART" id="SM00065">
    <property type="entry name" value="GAF"/>
    <property type="match status" value="1"/>
</dbReference>
<comment type="similarity">
    <text evidence="1">Belongs to the free Met sulfoxide reductase family.</text>
</comment>
<dbReference type="RefSeq" id="WP_106515744.1">
    <property type="nucleotide sequence ID" value="NZ_PXYI01000011.1"/>
</dbReference>
<accession>A0A2P7QG62</accession>
<dbReference type="AlphaFoldDB" id="A0A2P7QG62"/>
<organism evidence="3 4">
    <name type="scientific">Allosphingosinicella deserti</name>
    <dbReference type="NCBI Taxonomy" id="2116704"/>
    <lineage>
        <taxon>Bacteria</taxon>
        <taxon>Pseudomonadati</taxon>
        <taxon>Pseudomonadota</taxon>
        <taxon>Alphaproteobacteria</taxon>
        <taxon>Sphingomonadales</taxon>
        <taxon>Sphingomonadaceae</taxon>
        <taxon>Allosphingosinicella</taxon>
    </lineage>
</organism>
<dbReference type="InterPro" id="IPR051330">
    <property type="entry name" value="Phosphatase_reg/MetRdx"/>
</dbReference>
<dbReference type="GO" id="GO:0033745">
    <property type="term" value="F:L-methionine-(R)-S-oxide reductase activity"/>
    <property type="evidence" value="ECO:0007669"/>
    <property type="project" value="TreeGrafter"/>
</dbReference>
<comment type="caution">
    <text evidence="3">The sequence shown here is derived from an EMBL/GenBank/DDBJ whole genome shotgun (WGS) entry which is preliminary data.</text>
</comment>
<evidence type="ECO:0000313" key="4">
    <source>
        <dbReference type="Proteomes" id="UP000241167"/>
    </source>
</evidence>
<dbReference type="PANTHER" id="PTHR21021">
    <property type="entry name" value="GAF/PUTATIVE CYTOSKELETAL PROTEIN"/>
    <property type="match status" value="1"/>
</dbReference>
<evidence type="ECO:0000259" key="2">
    <source>
        <dbReference type="SMART" id="SM00065"/>
    </source>
</evidence>
<protein>
    <recommendedName>
        <fullName evidence="2">GAF domain-containing protein</fullName>
    </recommendedName>
</protein>
<reference evidence="3 4" key="1">
    <citation type="submission" date="2018-03" db="EMBL/GenBank/DDBJ databases">
        <title>The draft genome of Sphingosinicella sp. GL-C-18.</title>
        <authorList>
            <person name="Liu L."/>
            <person name="Li L."/>
            <person name="Liang L."/>
            <person name="Zhang X."/>
            <person name="Wang T."/>
        </authorList>
    </citation>
    <scope>NUCLEOTIDE SEQUENCE [LARGE SCALE GENOMIC DNA]</scope>
    <source>
        <strain evidence="3 4">GL-C-18</strain>
    </source>
</reference>
<gene>
    <name evidence="3" type="ORF">C7I55_24810</name>
</gene>
<evidence type="ECO:0000256" key="1">
    <source>
        <dbReference type="ARBA" id="ARBA00038454"/>
    </source>
</evidence>
<dbReference type="Proteomes" id="UP000241167">
    <property type="component" value="Unassembled WGS sequence"/>
</dbReference>
<dbReference type="Gene3D" id="3.30.450.40">
    <property type="match status" value="1"/>
</dbReference>
<feature type="domain" description="GAF" evidence="2">
    <location>
        <begin position="13"/>
        <end position="169"/>
    </location>
</feature>
<evidence type="ECO:0000313" key="3">
    <source>
        <dbReference type="EMBL" id="PSJ36930.1"/>
    </source>
</evidence>